<dbReference type="RefSeq" id="WP_126120294.1">
    <property type="nucleotide sequence ID" value="NZ_RXHJ01000005.1"/>
</dbReference>
<keyword evidence="4" id="KW-1133">Transmembrane helix</keyword>
<protein>
    <recommendedName>
        <fullName evidence="8">Lysoplasmalogenase</fullName>
    </recommendedName>
</protein>
<sequence length="243" mass="25366">MNRMVTHTQDGAEALFASVTTGLREPERLAYLSLGELVAWSNIFRWQRVRSVVTPFLHPLLAATILRTNREPVLLAGMAGGLVGSVVKLRRPEKTPVLGMFGLAANHAAYSAALVSHGARPSAGRVALRAAAWTTGVGLAVWRKKQLIAPAVLAGVFVSATSALADDPALQDGSTPARGLGHAGNLLLGAEGIALLRETVCTGDKLGHRLLDATMTAANVIGNVLMVDGLTRRTPRDSGASAG</sequence>
<gene>
    <name evidence="6" type="ORF">EAH68_05380</name>
</gene>
<dbReference type="AlphaFoldDB" id="A0A430I068"/>
<dbReference type="EMBL" id="RXHJ01000005">
    <property type="protein sequence ID" value="RSZ64424.1"/>
    <property type="molecule type" value="Genomic_DNA"/>
</dbReference>
<evidence type="ECO:0000256" key="3">
    <source>
        <dbReference type="ARBA" id="ARBA00022692"/>
    </source>
</evidence>
<dbReference type="Pfam" id="PF07947">
    <property type="entry name" value="YhhN"/>
    <property type="match status" value="1"/>
</dbReference>
<evidence type="ECO:0000313" key="7">
    <source>
        <dbReference type="Proteomes" id="UP000274907"/>
    </source>
</evidence>
<comment type="subcellular location">
    <subcellularLocation>
        <location evidence="1">Membrane</location>
        <topology evidence="1">Multi-pass membrane protein</topology>
    </subcellularLocation>
</comment>
<dbReference type="InterPro" id="IPR012506">
    <property type="entry name" value="TMEM86B-like"/>
</dbReference>
<proteinExistence type="inferred from homology"/>
<evidence type="ECO:0008006" key="8">
    <source>
        <dbReference type="Google" id="ProtNLM"/>
    </source>
</evidence>
<evidence type="ECO:0000256" key="1">
    <source>
        <dbReference type="ARBA" id="ARBA00004141"/>
    </source>
</evidence>
<evidence type="ECO:0000313" key="6">
    <source>
        <dbReference type="EMBL" id="RSZ64424.1"/>
    </source>
</evidence>
<reference evidence="6 7" key="1">
    <citation type="submission" date="2018-12" db="EMBL/GenBank/DDBJ databases">
        <title>YIM 101343 draft genome.</title>
        <authorList>
            <person name="Chen X."/>
        </authorList>
    </citation>
    <scope>NUCLEOTIDE SEQUENCE [LARGE SCALE GENOMIC DNA]</scope>
    <source>
        <strain evidence="6 7">YIM 101343</strain>
    </source>
</reference>
<keyword evidence="3" id="KW-0812">Transmembrane</keyword>
<comment type="similarity">
    <text evidence="2">Belongs to the TMEM86 family.</text>
</comment>
<keyword evidence="7" id="KW-1185">Reference proteome</keyword>
<comment type="caution">
    <text evidence="6">The sequence shown here is derived from an EMBL/GenBank/DDBJ whole genome shotgun (WGS) entry which is preliminary data.</text>
</comment>
<evidence type="ECO:0000256" key="2">
    <source>
        <dbReference type="ARBA" id="ARBA00007375"/>
    </source>
</evidence>
<keyword evidence="5" id="KW-0472">Membrane</keyword>
<dbReference type="Proteomes" id="UP000274907">
    <property type="component" value="Unassembled WGS sequence"/>
</dbReference>
<dbReference type="GO" id="GO:0016020">
    <property type="term" value="C:membrane"/>
    <property type="evidence" value="ECO:0007669"/>
    <property type="project" value="UniProtKB-SubCell"/>
</dbReference>
<evidence type="ECO:0000256" key="4">
    <source>
        <dbReference type="ARBA" id="ARBA00022989"/>
    </source>
</evidence>
<accession>A0A430I068</accession>
<organism evidence="6 7">
    <name type="scientific">Corynebacterium hylobatis</name>
    <dbReference type="NCBI Taxonomy" id="1859290"/>
    <lineage>
        <taxon>Bacteria</taxon>
        <taxon>Bacillati</taxon>
        <taxon>Actinomycetota</taxon>
        <taxon>Actinomycetes</taxon>
        <taxon>Mycobacteriales</taxon>
        <taxon>Corynebacteriaceae</taxon>
        <taxon>Corynebacterium</taxon>
    </lineage>
</organism>
<evidence type="ECO:0000256" key="5">
    <source>
        <dbReference type="ARBA" id="ARBA00023136"/>
    </source>
</evidence>
<dbReference type="OrthoDB" id="4425753at2"/>
<name>A0A430I068_9CORY</name>